<evidence type="ECO:0000256" key="3">
    <source>
        <dbReference type="ARBA" id="ARBA00022679"/>
    </source>
</evidence>
<dbReference type="PROSITE" id="PS00375">
    <property type="entry name" value="UDPGT"/>
    <property type="match status" value="1"/>
</dbReference>
<dbReference type="AlphaFoldDB" id="A0A9J6AVR1"/>
<protein>
    <recommendedName>
        <fullName evidence="4">Glycosyltransferase N-terminal domain-containing protein</fullName>
    </recommendedName>
</protein>
<evidence type="ECO:0000256" key="1">
    <source>
        <dbReference type="ARBA" id="ARBA00009995"/>
    </source>
</evidence>
<dbReference type="FunFam" id="3.40.50.2000:FF:000060">
    <property type="entry name" value="Glycosyltransferase"/>
    <property type="match status" value="1"/>
</dbReference>
<dbReference type="SUPFAM" id="SSF53756">
    <property type="entry name" value="UDP-Glycosyltransferase/glycogen phosphorylase"/>
    <property type="match status" value="2"/>
</dbReference>
<name>A0A9J6AVR1_SOLCO</name>
<accession>A0A9J6AVR1</accession>
<sequence length="638" mass="72728">MEEIQDTNPTTLKVLMVPWLAHGHVIPYLELAKKLSKTNLFFIYFCSTPIILNSINQENLPKNIQLIEFPLPSSPQLPSHQHTTNGLPKNLLSTLIQTFGEAGSTFAKILDSLSPDLLIFDGFQPWAPELASSRKIPAIDFLIIGSASVSFFYHHYLYAGKRDFPFSGIFLKDYEAKQLQLTAEMNISIGPNVAFNGLEKSHEIILINTCNEIEGKYVDYLSTLSNKKVAPVGPLIREMETTTENSKIIQWLDKKDESSCVYVSFGSEYFLSKEEIEEIAQSLELSELNFIWVLRFPLGEETNIENALPKGFLDRVEGKGVIVEKWAPQARILEHPSVGGFLCHCGWNSILESLHFGVPLITMPMHFDQHTHSRMTVELGTAMEVVRDDQNGKLNKEETAKVIRNVVMEKNGGENVKAKVKELRKKIREKGEEEFDQVINKLLHLSTKNKQVNTQYDIKEEHKNGLGASQILVYPILVQLFKIDYNEIDSERQERFFKKDYEMNKRHCVESSSIHGNQNDHLFEQSTEIIMTKDMREIAQGLEPCNINFIWIIKFPVGDKTSIEETLPQDYLDRYINFGVPIIAMTLQLDQNINTRLVELVDVGVEVIKVDDVRLKAHEITRAITYVVLQKTGKEGKS</sequence>
<dbReference type="GO" id="GO:0008194">
    <property type="term" value="F:UDP-glycosyltransferase activity"/>
    <property type="evidence" value="ECO:0007669"/>
    <property type="project" value="InterPro"/>
</dbReference>
<keyword evidence="6" id="KW-1185">Reference proteome</keyword>
<dbReference type="InterPro" id="IPR002213">
    <property type="entry name" value="UDP_glucos_trans"/>
</dbReference>
<keyword evidence="2" id="KW-0328">Glycosyltransferase</keyword>
<dbReference type="PANTHER" id="PTHR48044">
    <property type="entry name" value="GLYCOSYLTRANSFERASE"/>
    <property type="match status" value="1"/>
</dbReference>
<evidence type="ECO:0000313" key="5">
    <source>
        <dbReference type="EMBL" id="KAG5628215.1"/>
    </source>
</evidence>
<dbReference type="Gene3D" id="3.40.50.2000">
    <property type="entry name" value="Glycogen Phosphorylase B"/>
    <property type="match status" value="3"/>
</dbReference>
<dbReference type="CDD" id="cd03784">
    <property type="entry name" value="GT1_Gtf-like"/>
    <property type="match status" value="1"/>
</dbReference>
<keyword evidence="3" id="KW-0808">Transferase</keyword>
<evidence type="ECO:0000259" key="4">
    <source>
        <dbReference type="Pfam" id="PF26168"/>
    </source>
</evidence>
<reference evidence="5 6" key="1">
    <citation type="submission" date="2020-09" db="EMBL/GenBank/DDBJ databases">
        <title>De no assembly of potato wild relative species, Solanum commersonii.</title>
        <authorList>
            <person name="Cho K."/>
        </authorList>
    </citation>
    <scope>NUCLEOTIDE SEQUENCE [LARGE SCALE GENOMIC DNA]</scope>
    <source>
        <strain evidence="5">LZ3.2</strain>
        <tissue evidence="5">Leaf</tissue>
    </source>
</reference>
<dbReference type="Proteomes" id="UP000824120">
    <property type="component" value="Chromosome 2"/>
</dbReference>
<organism evidence="5 6">
    <name type="scientific">Solanum commersonii</name>
    <name type="common">Commerson's wild potato</name>
    <name type="synonym">Commerson's nightshade</name>
    <dbReference type="NCBI Taxonomy" id="4109"/>
    <lineage>
        <taxon>Eukaryota</taxon>
        <taxon>Viridiplantae</taxon>
        <taxon>Streptophyta</taxon>
        <taxon>Embryophyta</taxon>
        <taxon>Tracheophyta</taxon>
        <taxon>Spermatophyta</taxon>
        <taxon>Magnoliopsida</taxon>
        <taxon>eudicotyledons</taxon>
        <taxon>Gunneridae</taxon>
        <taxon>Pentapetalae</taxon>
        <taxon>asterids</taxon>
        <taxon>lamiids</taxon>
        <taxon>Solanales</taxon>
        <taxon>Solanaceae</taxon>
        <taxon>Solanoideae</taxon>
        <taxon>Solaneae</taxon>
        <taxon>Solanum</taxon>
    </lineage>
</organism>
<evidence type="ECO:0000313" key="6">
    <source>
        <dbReference type="Proteomes" id="UP000824120"/>
    </source>
</evidence>
<gene>
    <name evidence="5" type="ORF">H5410_013433</name>
</gene>
<dbReference type="Pfam" id="PF00201">
    <property type="entry name" value="UDPGT"/>
    <property type="match status" value="1"/>
</dbReference>
<evidence type="ECO:0000256" key="2">
    <source>
        <dbReference type="ARBA" id="ARBA00022676"/>
    </source>
</evidence>
<dbReference type="OrthoDB" id="5835829at2759"/>
<comment type="similarity">
    <text evidence="1">Belongs to the UDP-glycosyltransferase family.</text>
</comment>
<feature type="domain" description="Glycosyltransferase N-terminal" evidence="4">
    <location>
        <begin position="13"/>
        <end position="236"/>
    </location>
</feature>
<dbReference type="EMBL" id="JACXVP010000002">
    <property type="protein sequence ID" value="KAG5628215.1"/>
    <property type="molecule type" value="Genomic_DNA"/>
</dbReference>
<dbReference type="Pfam" id="PF26168">
    <property type="entry name" value="Glyco_transf_N"/>
    <property type="match status" value="1"/>
</dbReference>
<dbReference type="GO" id="GO:0016138">
    <property type="term" value="P:glycoside biosynthetic process"/>
    <property type="evidence" value="ECO:0007669"/>
    <property type="project" value="UniProtKB-ARBA"/>
</dbReference>
<dbReference type="PANTHER" id="PTHR48044:SF41">
    <property type="entry name" value="GLYCOSYLTRANSFERASE"/>
    <property type="match status" value="1"/>
</dbReference>
<dbReference type="InterPro" id="IPR058980">
    <property type="entry name" value="Glyco_transf_N"/>
</dbReference>
<comment type="caution">
    <text evidence="5">The sequence shown here is derived from an EMBL/GenBank/DDBJ whole genome shotgun (WGS) entry which is preliminary data.</text>
</comment>
<proteinExistence type="inferred from homology"/>
<dbReference type="InterPro" id="IPR035595">
    <property type="entry name" value="UDP_glycos_trans_CS"/>
</dbReference>